<evidence type="ECO:0000313" key="3">
    <source>
        <dbReference type="Proteomes" id="UP000267606"/>
    </source>
</evidence>
<protein>
    <submittedName>
        <fullName evidence="4">C-type lectin domain-containing protein</fullName>
    </submittedName>
</protein>
<evidence type="ECO:0000256" key="1">
    <source>
        <dbReference type="SAM" id="Phobius"/>
    </source>
</evidence>
<feature type="transmembrane region" description="Helical" evidence="1">
    <location>
        <begin position="21"/>
        <end position="39"/>
    </location>
</feature>
<dbReference type="EMBL" id="UZAJ01040624">
    <property type="protein sequence ID" value="VDP15667.1"/>
    <property type="molecule type" value="Genomic_DNA"/>
</dbReference>
<keyword evidence="1" id="KW-1133">Transmembrane helix</keyword>
<keyword evidence="1" id="KW-0812">Transmembrane</keyword>
<evidence type="ECO:0000313" key="4">
    <source>
        <dbReference type="WBParaSite" id="OFLC_0001415301-mRNA-1"/>
    </source>
</evidence>
<accession>A0A183I333</accession>
<sequence>MKAGKKADGPEKHSSIMSLTSFYHSFSVFFIINEGFLWAGSNSNFDERTVLSSDANDNTVSDGIIVKRAHRDVGILGTPFVGAFVTGIIGREERQVRVKKDVEPIIGAVLHGIIGTLVIRFRSGMTTKAVSDLTTYHPYLSDGGCEWFGTAPFCKGYCQAEYDYIRNSNGRCSNWWFAGICKPDPSFGEPCSTILGGNFKKFFCCKSDPSECTWSGRWMGAFTAHNIYCRYDNHGRCGHLECSINHFNFHAQNSTEISGDRCDQISLFGLNGKATCGYIAWSDQSGTLVDSWYKSK</sequence>
<reference evidence="2 3" key="2">
    <citation type="submission" date="2018-11" db="EMBL/GenBank/DDBJ databases">
        <authorList>
            <consortium name="Pathogen Informatics"/>
        </authorList>
    </citation>
    <scope>NUCLEOTIDE SEQUENCE [LARGE SCALE GENOMIC DNA]</scope>
</reference>
<dbReference type="PANTHER" id="PTHR35180:SF4">
    <property type="entry name" value="PROTEIN CBG06219"/>
    <property type="match status" value="1"/>
</dbReference>
<organism evidence="4">
    <name type="scientific">Onchocerca flexuosa</name>
    <dbReference type="NCBI Taxonomy" id="387005"/>
    <lineage>
        <taxon>Eukaryota</taxon>
        <taxon>Metazoa</taxon>
        <taxon>Ecdysozoa</taxon>
        <taxon>Nematoda</taxon>
        <taxon>Chromadorea</taxon>
        <taxon>Rhabditida</taxon>
        <taxon>Spirurina</taxon>
        <taxon>Spiruromorpha</taxon>
        <taxon>Filarioidea</taxon>
        <taxon>Onchocercidae</taxon>
        <taxon>Onchocerca</taxon>
    </lineage>
</organism>
<name>A0A183I333_9BILA</name>
<feature type="transmembrane region" description="Helical" evidence="1">
    <location>
        <begin position="102"/>
        <end position="121"/>
    </location>
</feature>
<evidence type="ECO:0000313" key="2">
    <source>
        <dbReference type="EMBL" id="VDP15667.1"/>
    </source>
</evidence>
<dbReference type="PANTHER" id="PTHR35180">
    <property type="entry name" value="PROTEIN CBG06219"/>
    <property type="match status" value="1"/>
</dbReference>
<dbReference type="AlphaFoldDB" id="A0A183I333"/>
<feature type="transmembrane region" description="Helical" evidence="1">
    <location>
        <begin position="73"/>
        <end position="90"/>
    </location>
</feature>
<keyword evidence="1" id="KW-0472">Membrane</keyword>
<keyword evidence="3" id="KW-1185">Reference proteome</keyword>
<dbReference type="WBParaSite" id="OFLC_0001415301-mRNA-1">
    <property type="protein sequence ID" value="OFLC_0001415301-mRNA-1"/>
    <property type="gene ID" value="OFLC_0001415301"/>
</dbReference>
<proteinExistence type="predicted"/>
<gene>
    <name evidence="2" type="ORF">OFLC_LOCUS14145</name>
</gene>
<dbReference type="Proteomes" id="UP000267606">
    <property type="component" value="Unassembled WGS sequence"/>
</dbReference>
<reference evidence="4" key="1">
    <citation type="submission" date="2016-06" db="UniProtKB">
        <authorList>
            <consortium name="WormBaseParasite"/>
        </authorList>
    </citation>
    <scope>IDENTIFICATION</scope>
</reference>